<gene>
    <name evidence="2" type="primary">ccoS</name>
    <name evidence="2" type="ORF">LNKW23_26620</name>
</gene>
<reference evidence="2 3" key="1">
    <citation type="submission" date="2023-04" db="EMBL/GenBank/DDBJ databases">
        <title>Marinoamorphus aggregata gen. nov., sp. Nov., isolate from tissue of brittle star Ophioplocus japonicus.</title>
        <authorList>
            <person name="Kawano K."/>
            <person name="Sawayama S."/>
            <person name="Nakagawa S."/>
        </authorList>
    </citation>
    <scope>NUCLEOTIDE SEQUENCE [LARGE SCALE GENOMIC DNA]</scope>
    <source>
        <strain evidence="2 3">NKW23</strain>
    </source>
</reference>
<protein>
    <submittedName>
        <fullName evidence="2">Cbb3-type cytochrome oxidase assembly protein CcoS</fullName>
    </submittedName>
</protein>
<dbReference type="RefSeq" id="WP_285672243.1">
    <property type="nucleotide sequence ID" value="NZ_BSYI01000019.1"/>
</dbReference>
<dbReference type="Proteomes" id="UP001239909">
    <property type="component" value="Unassembled WGS sequence"/>
</dbReference>
<dbReference type="PANTHER" id="PTHR41532:SF1">
    <property type="entry name" value="FIXS PROTEIN"/>
    <property type="match status" value="1"/>
</dbReference>
<proteinExistence type="predicted"/>
<keyword evidence="3" id="KW-1185">Reference proteome</keyword>
<evidence type="ECO:0000313" key="2">
    <source>
        <dbReference type="EMBL" id="GMG83449.1"/>
    </source>
</evidence>
<dbReference type="Pfam" id="PF03597">
    <property type="entry name" value="FixS"/>
    <property type="match status" value="1"/>
</dbReference>
<keyword evidence="1" id="KW-0472">Membrane</keyword>
<keyword evidence="1" id="KW-1133">Transmembrane helix</keyword>
<evidence type="ECO:0000256" key="1">
    <source>
        <dbReference type="SAM" id="Phobius"/>
    </source>
</evidence>
<sequence>MTILAILIPASLTLGLIGLVAFLWTLRARQYEDLEGDAARILFDEQDKPRE</sequence>
<feature type="transmembrane region" description="Helical" evidence="1">
    <location>
        <begin position="6"/>
        <end position="26"/>
    </location>
</feature>
<name>A0ABQ6LJM1_9RHOB</name>
<accession>A0ABQ6LJM1</accession>
<comment type="caution">
    <text evidence="2">The sequence shown here is derived from an EMBL/GenBank/DDBJ whole genome shotgun (WGS) entry which is preliminary data.</text>
</comment>
<dbReference type="NCBIfam" id="TIGR00847">
    <property type="entry name" value="ccoS"/>
    <property type="match status" value="1"/>
</dbReference>
<dbReference type="EMBL" id="BSYI01000019">
    <property type="protein sequence ID" value="GMG83449.1"/>
    <property type="molecule type" value="Genomic_DNA"/>
</dbReference>
<evidence type="ECO:0000313" key="3">
    <source>
        <dbReference type="Proteomes" id="UP001239909"/>
    </source>
</evidence>
<dbReference type="InterPro" id="IPR004714">
    <property type="entry name" value="Cyt_oxidase_maturation_cbb3"/>
</dbReference>
<keyword evidence="1" id="KW-0812">Transmembrane</keyword>
<dbReference type="PANTHER" id="PTHR41532">
    <property type="entry name" value="FIXS PROTEIN"/>
    <property type="match status" value="1"/>
</dbReference>
<organism evidence="2 3">
    <name type="scientific">Paralimibaculum aggregatum</name>
    <dbReference type="NCBI Taxonomy" id="3036245"/>
    <lineage>
        <taxon>Bacteria</taxon>
        <taxon>Pseudomonadati</taxon>
        <taxon>Pseudomonadota</taxon>
        <taxon>Alphaproteobacteria</taxon>
        <taxon>Rhodobacterales</taxon>
        <taxon>Paracoccaceae</taxon>
        <taxon>Paralimibaculum</taxon>
    </lineage>
</organism>